<dbReference type="GO" id="GO:0000160">
    <property type="term" value="P:phosphorelay signal transduction system"/>
    <property type="evidence" value="ECO:0007669"/>
    <property type="project" value="InterPro"/>
</dbReference>
<organism evidence="7 8">
    <name type="scientific">Paenibacillus prosopidis</name>
    <dbReference type="NCBI Taxonomy" id="630520"/>
    <lineage>
        <taxon>Bacteria</taxon>
        <taxon>Bacillati</taxon>
        <taxon>Bacillota</taxon>
        <taxon>Bacilli</taxon>
        <taxon>Bacillales</taxon>
        <taxon>Paenibacillaceae</taxon>
        <taxon>Paenibacillus</taxon>
    </lineage>
</organism>
<evidence type="ECO:0000259" key="5">
    <source>
        <dbReference type="PROSITE" id="PS01124"/>
    </source>
</evidence>
<dbReference type="Proteomes" id="UP000252415">
    <property type="component" value="Unassembled WGS sequence"/>
</dbReference>
<feature type="domain" description="HTH araC/xylS-type" evidence="5">
    <location>
        <begin position="152"/>
        <end position="250"/>
    </location>
</feature>
<dbReference type="InterPro" id="IPR009057">
    <property type="entry name" value="Homeodomain-like_sf"/>
</dbReference>
<keyword evidence="4" id="KW-0597">Phosphoprotein</keyword>
<dbReference type="Gene3D" id="3.40.50.2300">
    <property type="match status" value="1"/>
</dbReference>
<reference evidence="7 8" key="1">
    <citation type="submission" date="2018-07" db="EMBL/GenBank/DDBJ databases">
        <title>Genomic Encyclopedia of Type Strains, Phase III (KMG-III): the genomes of soil and plant-associated and newly described type strains.</title>
        <authorList>
            <person name="Whitman W."/>
        </authorList>
    </citation>
    <scope>NUCLEOTIDE SEQUENCE [LARGE SCALE GENOMIC DNA]</scope>
    <source>
        <strain evidence="7 8">CECT 7506</strain>
    </source>
</reference>
<keyword evidence="3" id="KW-0804">Transcription</keyword>
<dbReference type="AlphaFoldDB" id="A0A368W3G7"/>
<dbReference type="Pfam" id="PF00072">
    <property type="entry name" value="Response_reg"/>
    <property type="match status" value="1"/>
</dbReference>
<keyword evidence="1" id="KW-0805">Transcription regulation</keyword>
<dbReference type="Pfam" id="PF12833">
    <property type="entry name" value="HTH_18"/>
    <property type="match status" value="1"/>
</dbReference>
<dbReference type="SMART" id="SM00342">
    <property type="entry name" value="HTH_ARAC"/>
    <property type="match status" value="1"/>
</dbReference>
<accession>A0A368W3G7</accession>
<name>A0A368W3G7_9BACL</name>
<evidence type="ECO:0000256" key="3">
    <source>
        <dbReference type="ARBA" id="ARBA00023163"/>
    </source>
</evidence>
<keyword evidence="2" id="KW-0238">DNA-binding</keyword>
<dbReference type="InterPro" id="IPR018060">
    <property type="entry name" value="HTH_AraC"/>
</dbReference>
<dbReference type="Gene3D" id="1.10.10.60">
    <property type="entry name" value="Homeodomain-like"/>
    <property type="match status" value="2"/>
</dbReference>
<sequence>MWRTLIVEDEQHARASLRKLMQKAAIPFEIVGEAGDGNEALGLIRELKPDVVISDIVMPVMDGVKLLKAAREEGYECRFVMLTCMSEFEYARQSLEYGASGYLLKLSMDVNGLRQAMEKVSHELEQRERLRKVDKWFPDKRQAEPTDHPEMNRIISYIEEHYAEEITLKGLAELIRMDASYVSDLFKKKTGSTLTSYIQNCRIQAAKMLLTETGRTVSDIGRQVGFENDNYFIKIFKRWCEITPSEYRKRYND</sequence>
<dbReference type="InterPro" id="IPR020449">
    <property type="entry name" value="Tscrpt_reg_AraC-type_HTH"/>
</dbReference>
<evidence type="ECO:0000259" key="6">
    <source>
        <dbReference type="PROSITE" id="PS50110"/>
    </source>
</evidence>
<evidence type="ECO:0000313" key="7">
    <source>
        <dbReference type="EMBL" id="RCW48506.1"/>
    </source>
</evidence>
<dbReference type="InterPro" id="IPR001789">
    <property type="entry name" value="Sig_transdc_resp-reg_receiver"/>
</dbReference>
<evidence type="ECO:0000256" key="2">
    <source>
        <dbReference type="ARBA" id="ARBA00023125"/>
    </source>
</evidence>
<dbReference type="GO" id="GO:0003700">
    <property type="term" value="F:DNA-binding transcription factor activity"/>
    <property type="evidence" value="ECO:0007669"/>
    <property type="project" value="InterPro"/>
</dbReference>
<comment type="caution">
    <text evidence="7">The sequence shown here is derived from an EMBL/GenBank/DDBJ whole genome shotgun (WGS) entry which is preliminary data.</text>
</comment>
<keyword evidence="8" id="KW-1185">Reference proteome</keyword>
<evidence type="ECO:0000256" key="4">
    <source>
        <dbReference type="PROSITE-ProRule" id="PRU00169"/>
    </source>
</evidence>
<dbReference type="PROSITE" id="PS00041">
    <property type="entry name" value="HTH_ARAC_FAMILY_1"/>
    <property type="match status" value="1"/>
</dbReference>
<gene>
    <name evidence="7" type="ORF">DFP97_106206</name>
</gene>
<dbReference type="PANTHER" id="PTHR43280:SF2">
    <property type="entry name" value="HTH-TYPE TRANSCRIPTIONAL REGULATOR EXSA"/>
    <property type="match status" value="1"/>
</dbReference>
<dbReference type="InterPro" id="IPR011006">
    <property type="entry name" value="CheY-like_superfamily"/>
</dbReference>
<protein>
    <submittedName>
        <fullName evidence="7">Helix-turn-helix protein</fullName>
    </submittedName>
</protein>
<dbReference type="CDD" id="cd17536">
    <property type="entry name" value="REC_YesN-like"/>
    <property type="match status" value="1"/>
</dbReference>
<evidence type="ECO:0000313" key="8">
    <source>
        <dbReference type="Proteomes" id="UP000252415"/>
    </source>
</evidence>
<dbReference type="SMART" id="SM00448">
    <property type="entry name" value="REC"/>
    <property type="match status" value="1"/>
</dbReference>
<dbReference type="RefSeq" id="WP_114380103.1">
    <property type="nucleotide sequence ID" value="NZ_QPJD01000006.1"/>
</dbReference>
<dbReference type="PANTHER" id="PTHR43280">
    <property type="entry name" value="ARAC-FAMILY TRANSCRIPTIONAL REGULATOR"/>
    <property type="match status" value="1"/>
</dbReference>
<dbReference type="SUPFAM" id="SSF46689">
    <property type="entry name" value="Homeodomain-like"/>
    <property type="match status" value="2"/>
</dbReference>
<dbReference type="OrthoDB" id="1769137at2"/>
<evidence type="ECO:0000256" key="1">
    <source>
        <dbReference type="ARBA" id="ARBA00023015"/>
    </source>
</evidence>
<feature type="domain" description="Response regulatory" evidence="6">
    <location>
        <begin position="3"/>
        <end position="120"/>
    </location>
</feature>
<dbReference type="SUPFAM" id="SSF52172">
    <property type="entry name" value="CheY-like"/>
    <property type="match status" value="1"/>
</dbReference>
<dbReference type="PROSITE" id="PS01124">
    <property type="entry name" value="HTH_ARAC_FAMILY_2"/>
    <property type="match status" value="1"/>
</dbReference>
<dbReference type="InterPro" id="IPR018062">
    <property type="entry name" value="HTH_AraC-typ_CS"/>
</dbReference>
<dbReference type="PROSITE" id="PS50110">
    <property type="entry name" value="RESPONSE_REGULATORY"/>
    <property type="match status" value="1"/>
</dbReference>
<dbReference type="PRINTS" id="PR00032">
    <property type="entry name" value="HTHARAC"/>
</dbReference>
<dbReference type="GO" id="GO:0043565">
    <property type="term" value="F:sequence-specific DNA binding"/>
    <property type="evidence" value="ECO:0007669"/>
    <property type="project" value="InterPro"/>
</dbReference>
<proteinExistence type="predicted"/>
<dbReference type="EMBL" id="QPJD01000006">
    <property type="protein sequence ID" value="RCW48506.1"/>
    <property type="molecule type" value="Genomic_DNA"/>
</dbReference>
<feature type="modified residue" description="4-aspartylphosphate" evidence="4">
    <location>
        <position position="55"/>
    </location>
</feature>